<organism evidence="8 9">
    <name type="scientific">Aquimarina aggregata</name>
    <dbReference type="NCBI Taxonomy" id="1642818"/>
    <lineage>
        <taxon>Bacteria</taxon>
        <taxon>Pseudomonadati</taxon>
        <taxon>Bacteroidota</taxon>
        <taxon>Flavobacteriia</taxon>
        <taxon>Flavobacteriales</taxon>
        <taxon>Flavobacteriaceae</taxon>
        <taxon>Aquimarina</taxon>
    </lineage>
</organism>
<accession>A0A163CBD6</accession>
<dbReference type="GO" id="GO:0005975">
    <property type="term" value="P:carbohydrate metabolic process"/>
    <property type="evidence" value="ECO:0007669"/>
    <property type="project" value="InterPro"/>
</dbReference>
<dbReference type="NCBIfam" id="TIGR04183">
    <property type="entry name" value="Por_Secre_tail"/>
    <property type="match status" value="1"/>
</dbReference>
<dbReference type="SUPFAM" id="SSF49899">
    <property type="entry name" value="Concanavalin A-like lectins/glucanases"/>
    <property type="match status" value="1"/>
</dbReference>
<name>A0A163CBD6_9FLAO</name>
<comment type="similarity">
    <text evidence="2">Belongs to the glycosyl hydrolase 16 family.</text>
</comment>
<dbReference type="AlphaFoldDB" id="A0A163CBD6"/>
<dbReference type="NCBIfam" id="NF033679">
    <property type="entry name" value="DNRLRE_dom"/>
    <property type="match status" value="1"/>
</dbReference>
<proteinExistence type="inferred from homology"/>
<feature type="domain" description="Fibronectin type-III" evidence="6">
    <location>
        <begin position="616"/>
        <end position="713"/>
    </location>
</feature>
<protein>
    <recommendedName>
        <fullName evidence="10">GH16 domain-containing protein</fullName>
    </recommendedName>
</protein>
<evidence type="ECO:0000259" key="7">
    <source>
        <dbReference type="PROSITE" id="PS51762"/>
    </source>
</evidence>
<evidence type="ECO:0000256" key="5">
    <source>
        <dbReference type="SAM" id="SignalP"/>
    </source>
</evidence>
<dbReference type="SUPFAM" id="SSF49265">
    <property type="entry name" value="Fibronectin type III"/>
    <property type="match status" value="1"/>
</dbReference>
<evidence type="ECO:0000313" key="8">
    <source>
        <dbReference type="EMBL" id="KZS42245.1"/>
    </source>
</evidence>
<dbReference type="PROSITE" id="PS50853">
    <property type="entry name" value="FN3"/>
    <property type="match status" value="1"/>
</dbReference>
<evidence type="ECO:0008006" key="10">
    <source>
        <dbReference type="Google" id="ProtNLM"/>
    </source>
</evidence>
<dbReference type="OrthoDB" id="657277at2"/>
<reference evidence="8 9" key="1">
    <citation type="submission" date="2016-01" db="EMBL/GenBank/DDBJ databases">
        <title>The draft genome sequence of Aquimarina sp. RZW4-3-2.</title>
        <authorList>
            <person name="Wang Y."/>
        </authorList>
    </citation>
    <scope>NUCLEOTIDE SEQUENCE [LARGE SCALE GENOMIC DNA]</scope>
    <source>
        <strain evidence="8 9">RZW4-3-2</strain>
    </source>
</reference>
<dbReference type="Gene3D" id="2.60.120.200">
    <property type="match status" value="1"/>
</dbReference>
<dbReference type="InterPro" id="IPR036116">
    <property type="entry name" value="FN3_sf"/>
</dbReference>
<dbReference type="Proteomes" id="UP000076715">
    <property type="component" value="Unassembled WGS sequence"/>
</dbReference>
<evidence type="ECO:0000256" key="2">
    <source>
        <dbReference type="ARBA" id="ARBA00006865"/>
    </source>
</evidence>
<keyword evidence="4 5" id="KW-0732">Signal</keyword>
<dbReference type="PROSITE" id="PS51762">
    <property type="entry name" value="GH16_2"/>
    <property type="match status" value="1"/>
</dbReference>
<dbReference type="InterPro" id="IPR013783">
    <property type="entry name" value="Ig-like_fold"/>
</dbReference>
<dbReference type="Pfam" id="PF18962">
    <property type="entry name" value="Por_Secre_tail"/>
    <property type="match status" value="1"/>
</dbReference>
<dbReference type="RefSeq" id="WP_066309639.1">
    <property type="nucleotide sequence ID" value="NZ_LQRT01000002.1"/>
</dbReference>
<dbReference type="GO" id="GO:0005576">
    <property type="term" value="C:extracellular region"/>
    <property type="evidence" value="ECO:0007669"/>
    <property type="project" value="UniProtKB-SubCell"/>
</dbReference>
<dbReference type="Pfam" id="PF24517">
    <property type="entry name" value="CBM96"/>
    <property type="match status" value="1"/>
</dbReference>
<dbReference type="InterPro" id="IPR000757">
    <property type="entry name" value="Beta-glucanase-like"/>
</dbReference>
<dbReference type="STRING" id="1642818.AWE51_02045"/>
<evidence type="ECO:0000256" key="3">
    <source>
        <dbReference type="ARBA" id="ARBA00022525"/>
    </source>
</evidence>
<dbReference type="Gene3D" id="2.60.40.10">
    <property type="entry name" value="Immunoglobulins"/>
    <property type="match status" value="1"/>
</dbReference>
<evidence type="ECO:0000259" key="6">
    <source>
        <dbReference type="PROSITE" id="PS50853"/>
    </source>
</evidence>
<dbReference type="InterPro" id="IPR003961">
    <property type="entry name" value="FN3_dom"/>
</dbReference>
<sequence length="957" mass="103695">MKNLIAFLFLFMTAMSFAQPPTPKEGFRWVLWDQYSDEFNGTELDRSKWRDSFKGWKGRAPAKFDPSTISLRNGNMQIRNKKLPRRDGPYTIGGGAVQSLEKTAYFGYYECKFKASRISMSTTFWMSNPKKNIIGPTKLSGDCAKDKWSQELDICESIGGRFNGGSKFRTQMNFNTHYRYVNCNGDPEKFYSAGNNAVEGNGQQANADLVGSESWEDFHTYGCYWKNDKEVDFYVDDNFAGSVNIRRDVVDSPFTEPMGINMVTETYNWAKPYPNDAQLANNAINTSYYDWIRSYRLIPIFEPEFQNGSNRPTKPAIFKEDIKWVGNPSVNVATKKITIVYEYKANLDRDLVIHLNDANGREVFRKKINALEGFGKNKYVATIGQSLPAGNYSVVADIRPIGGSDTQIIAKTDGNVVTPPGPDGDIVIGNPTNTNATLDGWKSNMVINETDTYTNTTGASQTLKIEKFVFHAGRKGDPVTPFVVKVNGDNNFTVLAAGTARTSNAYNTGENSFAFATGTTKEITLANGETIASGFLDANANGAGGNIGSVIPFDSNAPADQIWYSGGPDSSNSGNISEGTAPTGGLNTITTLTRNYRFKILLSLVEDTSTADCSVAPSGLVVSNVTNTTVKLSFDNAANDTRTFELRAFPKGGFNGDINTGGLGFAAAPAGSTEITMSNLQANTSYDLVFRALCSGSSPGSTELVTITGTTSGGTVNPETTVLSPVQDAYLQGATNYNSNIVRIENGKRVGYLMFDISGIKGAITDAKLKFTVAGDAGSGNLNVNLGTSNNWNENNLSNANKPALGTLLGSLNKSYNIGATETVTLQANAISGNTISLVLNTTGGNDFALASKENNAATVPQLVITYQPEKLSNDDAVFNTSAILYPNPVKDVMKLTGVSKQARISILDISGKIVNFKTKSVDTSERMIDVSSLTSGIYFVTILENQNKNVLRFSKK</sequence>
<feature type="domain" description="GH16" evidence="7">
    <location>
        <begin position="15"/>
        <end position="300"/>
    </location>
</feature>
<evidence type="ECO:0000313" key="9">
    <source>
        <dbReference type="Proteomes" id="UP000076715"/>
    </source>
</evidence>
<evidence type="ECO:0000256" key="4">
    <source>
        <dbReference type="ARBA" id="ARBA00022729"/>
    </source>
</evidence>
<comment type="subcellular location">
    <subcellularLocation>
        <location evidence="1">Secreted</location>
    </subcellularLocation>
</comment>
<dbReference type="EMBL" id="LQRT01000002">
    <property type="protein sequence ID" value="KZS42245.1"/>
    <property type="molecule type" value="Genomic_DNA"/>
</dbReference>
<dbReference type="Pfam" id="PF00722">
    <property type="entry name" value="Glyco_hydro_16"/>
    <property type="match status" value="1"/>
</dbReference>
<dbReference type="InterPro" id="IPR055372">
    <property type="entry name" value="CBM96"/>
</dbReference>
<keyword evidence="9" id="KW-1185">Reference proteome</keyword>
<feature type="chain" id="PRO_5007841968" description="GH16 domain-containing protein" evidence="5">
    <location>
        <begin position="19"/>
        <end position="957"/>
    </location>
</feature>
<comment type="caution">
    <text evidence="8">The sequence shown here is derived from an EMBL/GenBank/DDBJ whole genome shotgun (WGS) entry which is preliminary data.</text>
</comment>
<gene>
    <name evidence="8" type="ORF">AWE51_02045</name>
</gene>
<dbReference type="InterPro" id="IPR026444">
    <property type="entry name" value="Secre_tail"/>
</dbReference>
<evidence type="ECO:0000256" key="1">
    <source>
        <dbReference type="ARBA" id="ARBA00004613"/>
    </source>
</evidence>
<feature type="signal peptide" evidence="5">
    <location>
        <begin position="1"/>
        <end position="18"/>
    </location>
</feature>
<dbReference type="InterPro" id="IPR013320">
    <property type="entry name" value="ConA-like_dom_sf"/>
</dbReference>
<dbReference type="GO" id="GO:0004553">
    <property type="term" value="F:hydrolase activity, hydrolyzing O-glycosyl compounds"/>
    <property type="evidence" value="ECO:0007669"/>
    <property type="project" value="InterPro"/>
</dbReference>
<keyword evidence="3" id="KW-0964">Secreted</keyword>